<feature type="compositionally biased region" description="Basic and acidic residues" evidence="1">
    <location>
        <begin position="150"/>
        <end position="159"/>
    </location>
</feature>
<comment type="caution">
    <text evidence="2">The sequence shown here is derived from an EMBL/GenBank/DDBJ whole genome shotgun (WGS) entry which is preliminary data.</text>
</comment>
<feature type="region of interest" description="Disordered" evidence="1">
    <location>
        <begin position="150"/>
        <end position="178"/>
    </location>
</feature>
<dbReference type="EMBL" id="MBDO02000126">
    <property type="protein sequence ID" value="RLN62328.1"/>
    <property type="molecule type" value="Genomic_DNA"/>
</dbReference>
<proteinExistence type="predicted"/>
<evidence type="ECO:0000256" key="1">
    <source>
        <dbReference type="SAM" id="MobiDB-lite"/>
    </source>
</evidence>
<evidence type="ECO:0000313" key="2">
    <source>
        <dbReference type="EMBL" id="RLN62328.1"/>
    </source>
</evidence>
<reference evidence="2 3" key="1">
    <citation type="submission" date="2018-07" db="EMBL/GenBank/DDBJ databases">
        <title>Genome sequencing of oomycete isolates from Chile give support for New Zealand origin for Phytophthora kernoviae and make available the first Nothophytophthora sp. genome.</title>
        <authorList>
            <person name="Studholme D.J."/>
            <person name="Sanfuentes E."/>
            <person name="Panda P."/>
            <person name="Hill R."/>
            <person name="Sambles C."/>
            <person name="Grant M."/>
            <person name="Williams N.M."/>
            <person name="Mcdougal R.L."/>
        </authorList>
    </citation>
    <scope>NUCLEOTIDE SEQUENCE [LARGE SCALE GENOMIC DNA]</scope>
    <source>
        <strain evidence="2">Chile6</strain>
    </source>
</reference>
<accession>A0A3F2RQP4</accession>
<name>A0A3F2RQP4_9STRA</name>
<sequence>KCRLKENILARDTSSGSHLKRAEFCRVCISKADSMCIDELRDECSGFVATGLCKAGNSNTGFVNINSVAEEEDVNVPGSDRSLTAFTLKISVQLQSLGSRSDARASNLSSMEKVSISEDDDEVALLDLEREGDDVLNSIGKKGNHRLVVLDKDPADSSRRSTRSTASTASSSYYHEDEETEQYRTSLFARLLQVSNQAEATFHLAREHSLIANSVWERNRKLAHTPESSSYSQ</sequence>
<feature type="compositionally biased region" description="Low complexity" evidence="1">
    <location>
        <begin position="163"/>
        <end position="172"/>
    </location>
</feature>
<evidence type="ECO:0000313" key="3">
    <source>
        <dbReference type="Proteomes" id="UP000277300"/>
    </source>
</evidence>
<gene>
    <name evidence="2" type="ORF">BBP00_00004834</name>
</gene>
<dbReference type="Proteomes" id="UP000277300">
    <property type="component" value="Unassembled WGS sequence"/>
</dbReference>
<feature type="non-terminal residue" evidence="2">
    <location>
        <position position="1"/>
    </location>
</feature>
<dbReference type="AlphaFoldDB" id="A0A3F2RQP4"/>
<protein>
    <submittedName>
        <fullName evidence="2">Uncharacterized protein</fullName>
    </submittedName>
</protein>
<organism evidence="2 3">
    <name type="scientific">Phytophthora kernoviae</name>
    <dbReference type="NCBI Taxonomy" id="325452"/>
    <lineage>
        <taxon>Eukaryota</taxon>
        <taxon>Sar</taxon>
        <taxon>Stramenopiles</taxon>
        <taxon>Oomycota</taxon>
        <taxon>Peronosporomycetes</taxon>
        <taxon>Peronosporales</taxon>
        <taxon>Peronosporaceae</taxon>
        <taxon>Phytophthora</taxon>
    </lineage>
</organism>
<dbReference type="OrthoDB" id="125084at2759"/>